<sequence>MKREKLGAASMTYPYARQLVHHEKLRSVPETSASIDIPARRLKHANDVLQCALTTTASVIFFTSLTLIQLLEEPPPR</sequence>
<keyword evidence="1" id="KW-0812">Transmembrane</keyword>
<organism evidence="2 3">
    <name type="scientific">Neorhizobium galegae bv. officinalis</name>
    <dbReference type="NCBI Taxonomy" id="323656"/>
    <lineage>
        <taxon>Bacteria</taxon>
        <taxon>Pseudomonadati</taxon>
        <taxon>Pseudomonadota</taxon>
        <taxon>Alphaproteobacteria</taxon>
        <taxon>Hyphomicrobiales</taxon>
        <taxon>Rhizobiaceae</taxon>
        <taxon>Rhizobium/Agrobacterium group</taxon>
        <taxon>Neorhizobium</taxon>
    </lineage>
</organism>
<evidence type="ECO:0000256" key="1">
    <source>
        <dbReference type="SAM" id="Phobius"/>
    </source>
</evidence>
<name>A0A0T7GFQ8_NEOGA</name>
<reference evidence="2 3" key="1">
    <citation type="submission" date="2014-08" db="EMBL/GenBank/DDBJ databases">
        <authorList>
            <person name="Chen Y.-H."/>
        </authorList>
    </citation>
    <scope>NUCLEOTIDE SEQUENCE [LARGE SCALE GENOMIC DNA]</scope>
</reference>
<dbReference type="AlphaFoldDB" id="A0A0T7GFQ8"/>
<protein>
    <submittedName>
        <fullName evidence="2">Uncharacterized protein</fullName>
    </submittedName>
</protein>
<dbReference type="EMBL" id="CCRK01000002">
    <property type="protein sequence ID" value="CDZ46036.1"/>
    <property type="molecule type" value="Genomic_DNA"/>
</dbReference>
<gene>
    <name evidence="2" type="ORF">NGAL_HAMBI1189_12040</name>
</gene>
<accession>A0A0T7GFQ8</accession>
<evidence type="ECO:0000313" key="3">
    <source>
        <dbReference type="Proteomes" id="UP000039660"/>
    </source>
</evidence>
<keyword evidence="1" id="KW-0472">Membrane</keyword>
<proteinExistence type="predicted"/>
<dbReference type="Proteomes" id="UP000039660">
    <property type="component" value="Unassembled WGS sequence"/>
</dbReference>
<evidence type="ECO:0000313" key="2">
    <source>
        <dbReference type="EMBL" id="CDZ46036.1"/>
    </source>
</evidence>
<feature type="transmembrane region" description="Helical" evidence="1">
    <location>
        <begin position="48"/>
        <end position="71"/>
    </location>
</feature>
<keyword evidence="1" id="KW-1133">Transmembrane helix</keyword>